<feature type="transmembrane region" description="Helical" evidence="5">
    <location>
        <begin position="56"/>
        <end position="76"/>
    </location>
</feature>
<dbReference type="PROSITE" id="PS50850">
    <property type="entry name" value="MFS"/>
    <property type="match status" value="1"/>
</dbReference>
<proteinExistence type="predicted"/>
<feature type="transmembrane region" description="Helical" evidence="5">
    <location>
        <begin position="342"/>
        <end position="367"/>
    </location>
</feature>
<dbReference type="InterPro" id="IPR036259">
    <property type="entry name" value="MFS_trans_sf"/>
</dbReference>
<dbReference type="PROSITE" id="PS00216">
    <property type="entry name" value="SUGAR_TRANSPORT_1"/>
    <property type="match status" value="1"/>
</dbReference>
<evidence type="ECO:0000313" key="7">
    <source>
        <dbReference type="EMBL" id="MBB5987534.1"/>
    </source>
</evidence>
<comment type="caution">
    <text evidence="7">The sequence shown here is derived from an EMBL/GenBank/DDBJ whole genome shotgun (WGS) entry which is preliminary data.</text>
</comment>
<feature type="transmembrane region" description="Helical" evidence="5">
    <location>
        <begin position="286"/>
        <end position="310"/>
    </location>
</feature>
<dbReference type="InterPro" id="IPR005829">
    <property type="entry name" value="Sugar_transporter_CS"/>
</dbReference>
<feature type="domain" description="Major facilitator superfamily (MFS) profile" evidence="6">
    <location>
        <begin position="22"/>
        <end position="433"/>
    </location>
</feature>
<dbReference type="RefSeq" id="WP_184156122.1">
    <property type="nucleotide sequence ID" value="NZ_JACHKA010000001.1"/>
</dbReference>
<feature type="transmembrane region" description="Helical" evidence="5">
    <location>
        <begin position="145"/>
        <end position="170"/>
    </location>
</feature>
<sequence>MSNAVPHGVLYDRPMTSMQFVIVAICCLTNISDGVDIAALAFAAPVLVKDWGLRPAVLATLFGATAVGLAIGAFFVAQLADRFGRRPVTLVATGTIVLTMMLTALATSVPQLAALRFTTGLCLGTLAVTLNVMVSEFANARWRNISVAILHSGFSIGTMVGGLFAAVLLMPFGWQSMFIAAGTLNAIAFVLILFLLPESPSFIVSRRDGRTLGRLNGVLSRLGQSQVTEVPAVAVARGKAKVSALLAGARRNSTLLLWLSQFVFAVISYLLLNWKPTVLVNAGLSPAQAGIAGLVSGIAGIAGHMVAGYLSRDGREVRSTMIFLFMLCFALLWLGLQPPMVGGLILAASFTSFCNVGVFTGLLLIGLTHYPAAVRTASVAMLVGIARLGAISGPVFGGLLLELGLGRDGMFIVLASMALVPLIAMYFAMMGWRRAPAHEDVARVAA</sequence>
<dbReference type="EMBL" id="JACHKA010000001">
    <property type="protein sequence ID" value="MBB5987534.1"/>
    <property type="molecule type" value="Genomic_DNA"/>
</dbReference>
<dbReference type="Gene3D" id="1.20.1250.20">
    <property type="entry name" value="MFS general substrate transporter like domains"/>
    <property type="match status" value="1"/>
</dbReference>
<keyword evidence="4 5" id="KW-0472">Membrane</keyword>
<feature type="transmembrane region" description="Helical" evidence="5">
    <location>
        <begin position="255"/>
        <end position="274"/>
    </location>
</feature>
<evidence type="ECO:0000256" key="4">
    <source>
        <dbReference type="ARBA" id="ARBA00023136"/>
    </source>
</evidence>
<feature type="transmembrane region" description="Helical" evidence="5">
    <location>
        <begin position="88"/>
        <end position="107"/>
    </location>
</feature>
<dbReference type="PANTHER" id="PTHR23508:SF10">
    <property type="entry name" value="CARBOXYLIC ACID TRANSPORTER PROTEIN HOMOLOG"/>
    <property type="match status" value="1"/>
</dbReference>
<evidence type="ECO:0000259" key="6">
    <source>
        <dbReference type="PROSITE" id="PS50850"/>
    </source>
</evidence>
<feature type="transmembrane region" description="Helical" evidence="5">
    <location>
        <begin position="379"/>
        <end position="397"/>
    </location>
</feature>
<dbReference type="Proteomes" id="UP001138540">
    <property type="component" value="Unassembled WGS sequence"/>
</dbReference>
<feature type="transmembrane region" description="Helical" evidence="5">
    <location>
        <begin position="113"/>
        <end position="133"/>
    </location>
</feature>
<reference evidence="7 8" key="1">
    <citation type="submission" date="2020-08" db="EMBL/GenBank/DDBJ databases">
        <title>Exploring microbial biodiversity for novel pathways involved in the catabolism of aromatic compounds derived from lignin.</title>
        <authorList>
            <person name="Elkins J."/>
        </authorList>
    </citation>
    <scope>NUCLEOTIDE SEQUENCE [LARGE SCALE GENOMIC DNA]</scope>
    <source>
        <strain evidence="7 8">B1D3A</strain>
    </source>
</reference>
<dbReference type="InterPro" id="IPR011701">
    <property type="entry name" value="MFS"/>
</dbReference>
<feature type="transmembrane region" description="Helical" evidence="5">
    <location>
        <begin position="20"/>
        <end position="44"/>
    </location>
</feature>
<keyword evidence="2 5" id="KW-0812">Transmembrane</keyword>
<dbReference type="Pfam" id="PF07690">
    <property type="entry name" value="MFS_1"/>
    <property type="match status" value="1"/>
</dbReference>
<evidence type="ECO:0000256" key="3">
    <source>
        <dbReference type="ARBA" id="ARBA00022989"/>
    </source>
</evidence>
<protein>
    <submittedName>
        <fullName evidence="7">MFS family permease</fullName>
    </submittedName>
</protein>
<name>A0ABR6NMW3_9SPHN</name>
<organism evidence="7 8">
    <name type="scientific">Sphingobium lignivorans</name>
    <dbReference type="NCBI Taxonomy" id="2735886"/>
    <lineage>
        <taxon>Bacteria</taxon>
        <taxon>Pseudomonadati</taxon>
        <taxon>Pseudomonadota</taxon>
        <taxon>Alphaproteobacteria</taxon>
        <taxon>Sphingomonadales</taxon>
        <taxon>Sphingomonadaceae</taxon>
        <taxon>Sphingobium</taxon>
    </lineage>
</organism>
<keyword evidence="3 5" id="KW-1133">Transmembrane helix</keyword>
<evidence type="ECO:0000256" key="2">
    <source>
        <dbReference type="ARBA" id="ARBA00022692"/>
    </source>
</evidence>
<accession>A0ABR6NMW3</accession>
<evidence type="ECO:0000256" key="5">
    <source>
        <dbReference type="SAM" id="Phobius"/>
    </source>
</evidence>
<feature type="transmembrane region" description="Helical" evidence="5">
    <location>
        <begin position="317"/>
        <end position="336"/>
    </location>
</feature>
<keyword evidence="8" id="KW-1185">Reference proteome</keyword>
<feature type="transmembrane region" description="Helical" evidence="5">
    <location>
        <begin position="176"/>
        <end position="196"/>
    </location>
</feature>
<evidence type="ECO:0000256" key="1">
    <source>
        <dbReference type="ARBA" id="ARBA00004141"/>
    </source>
</evidence>
<dbReference type="SUPFAM" id="SSF103473">
    <property type="entry name" value="MFS general substrate transporter"/>
    <property type="match status" value="1"/>
</dbReference>
<dbReference type="InterPro" id="IPR020846">
    <property type="entry name" value="MFS_dom"/>
</dbReference>
<evidence type="ECO:0000313" key="8">
    <source>
        <dbReference type="Proteomes" id="UP001138540"/>
    </source>
</evidence>
<feature type="transmembrane region" description="Helical" evidence="5">
    <location>
        <begin position="409"/>
        <end position="428"/>
    </location>
</feature>
<gene>
    <name evidence="7" type="ORF">HNP60_003508</name>
</gene>
<comment type="subcellular location">
    <subcellularLocation>
        <location evidence="1">Membrane</location>
        <topology evidence="1">Multi-pass membrane protein</topology>
    </subcellularLocation>
</comment>
<dbReference type="PANTHER" id="PTHR23508">
    <property type="entry name" value="CARBOXYLIC ACID TRANSPORTER PROTEIN HOMOLOG"/>
    <property type="match status" value="1"/>
</dbReference>